<name>A0AAE1D3F5_9GAST</name>
<reference evidence="1" key="1">
    <citation type="journal article" date="2023" name="G3 (Bethesda)">
        <title>A reference genome for the long-term kleptoplast-retaining sea slug Elysia crispata morphotype clarki.</title>
        <authorList>
            <person name="Eastman K.E."/>
            <person name="Pendleton A.L."/>
            <person name="Shaikh M.A."/>
            <person name="Suttiyut T."/>
            <person name="Ogas R."/>
            <person name="Tomko P."/>
            <person name="Gavelis G."/>
            <person name="Widhalm J.R."/>
            <person name="Wisecaver J.H."/>
        </authorList>
    </citation>
    <scope>NUCLEOTIDE SEQUENCE</scope>
    <source>
        <strain evidence="1">ECLA1</strain>
    </source>
</reference>
<organism evidence="1 2">
    <name type="scientific">Elysia crispata</name>
    <name type="common">lettuce slug</name>
    <dbReference type="NCBI Taxonomy" id="231223"/>
    <lineage>
        <taxon>Eukaryota</taxon>
        <taxon>Metazoa</taxon>
        <taxon>Spiralia</taxon>
        <taxon>Lophotrochozoa</taxon>
        <taxon>Mollusca</taxon>
        <taxon>Gastropoda</taxon>
        <taxon>Heterobranchia</taxon>
        <taxon>Euthyneura</taxon>
        <taxon>Panpulmonata</taxon>
        <taxon>Sacoglossa</taxon>
        <taxon>Placobranchoidea</taxon>
        <taxon>Plakobranchidae</taxon>
        <taxon>Elysia</taxon>
    </lineage>
</organism>
<comment type="caution">
    <text evidence="1">The sequence shown here is derived from an EMBL/GenBank/DDBJ whole genome shotgun (WGS) entry which is preliminary data.</text>
</comment>
<dbReference type="Proteomes" id="UP001283361">
    <property type="component" value="Unassembled WGS sequence"/>
</dbReference>
<dbReference type="AlphaFoldDB" id="A0AAE1D3F5"/>
<protein>
    <submittedName>
        <fullName evidence="1">Uncharacterized protein</fullName>
    </submittedName>
</protein>
<proteinExistence type="predicted"/>
<evidence type="ECO:0000313" key="2">
    <source>
        <dbReference type="Proteomes" id="UP001283361"/>
    </source>
</evidence>
<accession>A0AAE1D3F5</accession>
<sequence>MAKEIPRFKSRSEIGDSKRVAVELGDEYEARGRKPTQVLANISGNSVLGVLCPCPTTARLGQIQPNRDKSSFNSSGIWPRFHPFVQ</sequence>
<dbReference type="EMBL" id="JAWDGP010005591">
    <property type="protein sequence ID" value="KAK3755716.1"/>
    <property type="molecule type" value="Genomic_DNA"/>
</dbReference>
<keyword evidence="2" id="KW-1185">Reference proteome</keyword>
<gene>
    <name evidence="1" type="ORF">RRG08_060691</name>
</gene>
<evidence type="ECO:0000313" key="1">
    <source>
        <dbReference type="EMBL" id="KAK3755716.1"/>
    </source>
</evidence>